<evidence type="ECO:0000313" key="3">
    <source>
        <dbReference type="Proteomes" id="UP000660862"/>
    </source>
</evidence>
<dbReference type="EMBL" id="BMER01000005">
    <property type="protein sequence ID" value="GGG99998.1"/>
    <property type="molecule type" value="Genomic_DNA"/>
</dbReference>
<keyword evidence="3" id="KW-1185">Reference proteome</keyword>
<comment type="caution">
    <text evidence="2">The sequence shown here is derived from an EMBL/GenBank/DDBJ whole genome shotgun (WGS) entry which is preliminary data.</text>
</comment>
<feature type="domain" description="PIN" evidence="1">
    <location>
        <begin position="4"/>
        <end position="117"/>
    </location>
</feature>
<dbReference type="Pfam" id="PF13470">
    <property type="entry name" value="PIN_3"/>
    <property type="match status" value="1"/>
</dbReference>
<organism evidence="2 3">
    <name type="scientific">Parapedobacter pyrenivorans</name>
    <dbReference type="NCBI Taxonomy" id="1305674"/>
    <lineage>
        <taxon>Bacteria</taxon>
        <taxon>Pseudomonadati</taxon>
        <taxon>Bacteroidota</taxon>
        <taxon>Sphingobacteriia</taxon>
        <taxon>Sphingobacteriales</taxon>
        <taxon>Sphingobacteriaceae</taxon>
        <taxon>Parapedobacter</taxon>
    </lineage>
</organism>
<dbReference type="SUPFAM" id="SSF88723">
    <property type="entry name" value="PIN domain-like"/>
    <property type="match status" value="1"/>
</dbReference>
<dbReference type="InterPro" id="IPR002716">
    <property type="entry name" value="PIN_dom"/>
</dbReference>
<dbReference type="Proteomes" id="UP000660862">
    <property type="component" value="Unassembled WGS sequence"/>
</dbReference>
<dbReference type="InterPro" id="IPR029060">
    <property type="entry name" value="PIN-like_dom_sf"/>
</dbReference>
<dbReference type="Gene3D" id="3.40.50.1010">
    <property type="entry name" value="5'-nuclease"/>
    <property type="match status" value="1"/>
</dbReference>
<dbReference type="CDD" id="cd09854">
    <property type="entry name" value="PIN_VapC-like"/>
    <property type="match status" value="1"/>
</dbReference>
<evidence type="ECO:0000313" key="2">
    <source>
        <dbReference type="EMBL" id="GGG99998.1"/>
    </source>
</evidence>
<evidence type="ECO:0000259" key="1">
    <source>
        <dbReference type="Pfam" id="PF13470"/>
    </source>
</evidence>
<reference evidence="2" key="1">
    <citation type="journal article" date="2014" name="Int. J. Syst. Evol. Microbiol.">
        <title>Complete genome sequence of Corynebacterium casei LMG S-19264T (=DSM 44701T), isolated from a smear-ripened cheese.</title>
        <authorList>
            <consortium name="US DOE Joint Genome Institute (JGI-PGF)"/>
            <person name="Walter F."/>
            <person name="Albersmeier A."/>
            <person name="Kalinowski J."/>
            <person name="Ruckert C."/>
        </authorList>
    </citation>
    <scope>NUCLEOTIDE SEQUENCE</scope>
    <source>
        <strain evidence="2">CGMCC 1.12195</strain>
    </source>
</reference>
<proteinExistence type="predicted"/>
<reference evidence="2" key="2">
    <citation type="submission" date="2020-09" db="EMBL/GenBank/DDBJ databases">
        <authorList>
            <person name="Sun Q."/>
            <person name="Zhou Y."/>
        </authorList>
    </citation>
    <scope>NUCLEOTIDE SEQUENCE</scope>
    <source>
        <strain evidence="2">CGMCC 1.12195</strain>
    </source>
</reference>
<accession>A0A917MEF9</accession>
<sequence>MAFKVFLDVNIILDFILQREGYEQGKTIVSWAEDGKVAGFVSPTVVQICSYWIAKAYGTEKAKEIMATLLAFVRTVDTPHEVVLTALHSSMKDIEDALLYFTALHHGMTHVISQDRAFQKAALPPLPVVSPTDFIDMI</sequence>
<protein>
    <submittedName>
        <fullName evidence="2">Twitching motility protein PilT</fullName>
    </submittedName>
</protein>
<name>A0A917MEF9_9SPHI</name>
<dbReference type="AlphaFoldDB" id="A0A917MEF9"/>
<dbReference type="RefSeq" id="WP_188507856.1">
    <property type="nucleotide sequence ID" value="NZ_BMER01000005.1"/>
</dbReference>
<gene>
    <name evidence="2" type="ORF">GCM10007415_39840</name>
</gene>